<evidence type="ECO:0000256" key="4">
    <source>
        <dbReference type="ARBA" id="ARBA00022692"/>
    </source>
</evidence>
<keyword evidence="2" id="KW-0813">Transport</keyword>
<dbReference type="InterPro" id="IPR018422">
    <property type="entry name" value="Cation/H_exchanger_CPA1"/>
</dbReference>
<dbReference type="eggNOG" id="COG0025">
    <property type="taxonomic scope" value="Bacteria"/>
</dbReference>
<feature type="transmembrane region" description="Helical" evidence="10">
    <location>
        <begin position="92"/>
        <end position="115"/>
    </location>
</feature>
<comment type="subcellular location">
    <subcellularLocation>
        <location evidence="1">Cell membrane</location>
        <topology evidence="1">Multi-pass membrane protein</topology>
    </subcellularLocation>
</comment>
<feature type="transmembrane region" description="Helical" evidence="10">
    <location>
        <begin position="218"/>
        <end position="235"/>
    </location>
</feature>
<feature type="transmembrane region" description="Helical" evidence="10">
    <location>
        <begin position="190"/>
        <end position="211"/>
    </location>
</feature>
<evidence type="ECO:0000313" key="12">
    <source>
        <dbReference type="EMBL" id="ADI15260.1"/>
    </source>
</evidence>
<reference evidence="13" key="1">
    <citation type="submission" date="2010-05" db="EMBL/GenBank/DDBJ databases">
        <title>The complete genome of Truepera radiovictris DSM 17093.</title>
        <authorList>
            <consortium name="US DOE Joint Genome Institute (JGI-PGF)"/>
            <person name="Lucas S."/>
            <person name="Copeland A."/>
            <person name="Lapidus A."/>
            <person name="Glavina del Rio T."/>
            <person name="Dalin E."/>
            <person name="Tice H."/>
            <person name="Bruce D."/>
            <person name="Goodwin L."/>
            <person name="Pitluck S."/>
            <person name="Kyrpides N."/>
            <person name="Mavromatis K."/>
            <person name="Ovchinnikova G."/>
            <person name="Munk A.C."/>
            <person name="Detter J.C."/>
            <person name="Han C."/>
            <person name="Tapia R."/>
            <person name="Land M."/>
            <person name="Hauser L."/>
            <person name="Markowitz V."/>
            <person name="Cheng J.-F."/>
            <person name="Hugenholtz P."/>
            <person name="Woyke T."/>
            <person name="Wu D."/>
            <person name="Tindall B."/>
            <person name="Pomrenke H.G."/>
            <person name="Brambilla E."/>
            <person name="Klenk H.-P."/>
            <person name="Eisen J.A."/>
        </authorList>
    </citation>
    <scope>NUCLEOTIDE SEQUENCE [LARGE SCALE GENOMIC DNA]</scope>
    <source>
        <strain evidence="13">DSM 17093 / CIP 108686 / LMG 22925 / RQ-24</strain>
    </source>
</reference>
<feature type="transmembrane region" description="Helical" evidence="10">
    <location>
        <begin position="31"/>
        <end position="51"/>
    </location>
</feature>
<keyword evidence="8 10" id="KW-0472">Membrane</keyword>
<evidence type="ECO:0000259" key="11">
    <source>
        <dbReference type="Pfam" id="PF00999"/>
    </source>
</evidence>
<dbReference type="GO" id="GO:0015386">
    <property type="term" value="F:potassium:proton antiporter activity"/>
    <property type="evidence" value="ECO:0007669"/>
    <property type="project" value="TreeGrafter"/>
</dbReference>
<evidence type="ECO:0000256" key="10">
    <source>
        <dbReference type="SAM" id="Phobius"/>
    </source>
</evidence>
<dbReference type="GO" id="GO:0051453">
    <property type="term" value="P:regulation of intracellular pH"/>
    <property type="evidence" value="ECO:0007669"/>
    <property type="project" value="TreeGrafter"/>
</dbReference>
<evidence type="ECO:0000256" key="6">
    <source>
        <dbReference type="ARBA" id="ARBA00023053"/>
    </source>
</evidence>
<feature type="transmembrane region" description="Helical" evidence="10">
    <location>
        <begin position="304"/>
        <end position="326"/>
    </location>
</feature>
<evidence type="ECO:0000256" key="3">
    <source>
        <dbReference type="ARBA" id="ARBA00022475"/>
    </source>
</evidence>
<keyword evidence="13" id="KW-1185">Reference proteome</keyword>
<feature type="transmembrane region" description="Helical" evidence="10">
    <location>
        <begin position="63"/>
        <end position="80"/>
    </location>
</feature>
<dbReference type="PANTHER" id="PTHR10110">
    <property type="entry name" value="SODIUM/HYDROGEN EXCHANGER"/>
    <property type="match status" value="1"/>
</dbReference>
<evidence type="ECO:0000256" key="8">
    <source>
        <dbReference type="ARBA" id="ARBA00023136"/>
    </source>
</evidence>
<feature type="transmembrane region" description="Helical" evidence="10">
    <location>
        <begin position="121"/>
        <end position="139"/>
    </location>
</feature>
<feature type="domain" description="Cation/H+ exchanger transmembrane" evidence="11">
    <location>
        <begin position="15"/>
        <end position="392"/>
    </location>
</feature>
<evidence type="ECO:0000256" key="5">
    <source>
        <dbReference type="ARBA" id="ARBA00022989"/>
    </source>
</evidence>
<protein>
    <submittedName>
        <fullName evidence="12">Sodium/hydrogen exchanger</fullName>
    </submittedName>
</protein>
<dbReference type="Gene3D" id="6.10.140.1330">
    <property type="match status" value="1"/>
</dbReference>
<reference evidence="12 13" key="2">
    <citation type="journal article" date="2011" name="Stand. Genomic Sci.">
        <title>Complete genome sequence of Truepera radiovictrix type strain (RQ-24).</title>
        <authorList>
            <person name="Ivanova N."/>
            <person name="Rohde C."/>
            <person name="Munk C."/>
            <person name="Nolan M."/>
            <person name="Lucas S."/>
            <person name="Del Rio T.G."/>
            <person name="Tice H."/>
            <person name="Deshpande S."/>
            <person name="Cheng J.F."/>
            <person name="Tapia R."/>
            <person name="Han C."/>
            <person name="Goodwin L."/>
            <person name="Pitluck S."/>
            <person name="Liolios K."/>
            <person name="Mavromatis K."/>
            <person name="Mikhailova N."/>
            <person name="Pati A."/>
            <person name="Chen A."/>
            <person name="Palaniappan K."/>
            <person name="Land M."/>
            <person name="Hauser L."/>
            <person name="Chang Y.J."/>
            <person name="Jeffries C.D."/>
            <person name="Brambilla E."/>
            <person name="Rohde M."/>
            <person name="Goker M."/>
            <person name="Tindall B.J."/>
            <person name="Woyke T."/>
            <person name="Bristow J."/>
            <person name="Eisen J.A."/>
            <person name="Markowitz V."/>
            <person name="Hugenholtz P."/>
            <person name="Kyrpides N.C."/>
            <person name="Klenk H.P."/>
            <person name="Lapidus A."/>
        </authorList>
    </citation>
    <scope>NUCLEOTIDE SEQUENCE [LARGE SCALE GENOMIC DNA]</scope>
    <source>
        <strain evidence="13">DSM 17093 / CIP 108686 / LMG 22925 / RQ-24</strain>
    </source>
</reference>
<dbReference type="InterPro" id="IPR006153">
    <property type="entry name" value="Cation/H_exchanger_TM"/>
</dbReference>
<dbReference type="STRING" id="649638.Trad_2147"/>
<keyword evidence="3" id="KW-1003">Cell membrane</keyword>
<evidence type="ECO:0000256" key="9">
    <source>
        <dbReference type="ARBA" id="ARBA00023201"/>
    </source>
</evidence>
<keyword evidence="6" id="KW-0915">Sodium</keyword>
<feature type="transmembrane region" description="Helical" evidence="10">
    <location>
        <begin position="6"/>
        <end position="24"/>
    </location>
</feature>
<feature type="transmembrane region" description="Helical" evidence="10">
    <location>
        <begin position="159"/>
        <end position="178"/>
    </location>
</feature>
<keyword evidence="4 10" id="KW-0812">Transmembrane</keyword>
<evidence type="ECO:0000313" key="13">
    <source>
        <dbReference type="Proteomes" id="UP000000379"/>
    </source>
</evidence>
<evidence type="ECO:0000256" key="2">
    <source>
        <dbReference type="ARBA" id="ARBA00022448"/>
    </source>
</evidence>
<dbReference type="HOGENOM" id="CLU_005912_8_0_0"/>
<organism evidence="12 13">
    <name type="scientific">Truepera radiovictrix (strain DSM 17093 / CIP 108686 / LMG 22925 / RQ-24)</name>
    <dbReference type="NCBI Taxonomy" id="649638"/>
    <lineage>
        <taxon>Bacteria</taxon>
        <taxon>Thermotogati</taxon>
        <taxon>Deinococcota</taxon>
        <taxon>Deinococci</taxon>
        <taxon>Trueperales</taxon>
        <taxon>Trueperaceae</taxon>
        <taxon>Truepera</taxon>
    </lineage>
</organism>
<evidence type="ECO:0000256" key="7">
    <source>
        <dbReference type="ARBA" id="ARBA00023065"/>
    </source>
</evidence>
<name>D7CRT2_TRURR</name>
<dbReference type="GO" id="GO:0005886">
    <property type="term" value="C:plasma membrane"/>
    <property type="evidence" value="ECO:0007669"/>
    <property type="project" value="UniProtKB-SubCell"/>
</dbReference>
<keyword evidence="7" id="KW-0406">Ion transport</keyword>
<dbReference type="GO" id="GO:0015385">
    <property type="term" value="F:sodium:proton antiporter activity"/>
    <property type="evidence" value="ECO:0007669"/>
    <property type="project" value="InterPro"/>
</dbReference>
<dbReference type="Proteomes" id="UP000000379">
    <property type="component" value="Chromosome"/>
</dbReference>
<dbReference type="KEGG" id="tra:Trad_2147"/>
<dbReference type="PANTHER" id="PTHR10110:SF86">
    <property type="entry name" value="SODIUM_HYDROGEN EXCHANGER 7"/>
    <property type="match status" value="1"/>
</dbReference>
<accession>D7CRT2</accession>
<feature type="transmembrane region" description="Helical" evidence="10">
    <location>
        <begin position="279"/>
        <end position="298"/>
    </location>
</feature>
<keyword evidence="5 10" id="KW-1133">Transmembrane helix</keyword>
<feature type="transmembrane region" description="Helical" evidence="10">
    <location>
        <begin position="338"/>
        <end position="357"/>
    </location>
</feature>
<dbReference type="GO" id="GO:0098719">
    <property type="term" value="P:sodium ion import across plasma membrane"/>
    <property type="evidence" value="ECO:0007669"/>
    <property type="project" value="TreeGrafter"/>
</dbReference>
<feature type="transmembrane region" description="Helical" evidence="10">
    <location>
        <begin position="369"/>
        <end position="392"/>
    </location>
</feature>
<gene>
    <name evidence="12" type="ordered locus">Trad_2147</name>
</gene>
<dbReference type="RefSeq" id="WP_013178624.1">
    <property type="nucleotide sequence ID" value="NC_014221.1"/>
</dbReference>
<evidence type="ECO:0000256" key="1">
    <source>
        <dbReference type="ARBA" id="ARBA00004651"/>
    </source>
</evidence>
<proteinExistence type="predicted"/>
<dbReference type="Pfam" id="PF00999">
    <property type="entry name" value="Na_H_Exchanger"/>
    <property type="match status" value="1"/>
</dbReference>
<dbReference type="AlphaFoldDB" id="D7CRT2"/>
<keyword evidence="9" id="KW-0739">Sodium transport</keyword>
<dbReference type="EMBL" id="CP002049">
    <property type="protein sequence ID" value="ADI15260.1"/>
    <property type="molecule type" value="Genomic_DNA"/>
</dbReference>
<sequence>MDLSEWLLVVSGLLALAVLLGALAERVRLPVTAVLTVVGVAASWLGGQFGVASPLQGEVFEEVVVFLFLPVLVFEAAYGLSTRAFVRNLAPILVLAIPAVLVAALFVGFALFWVLGVPLSAALLFGALICATDPVAVVAIFRELGVPSRLLTLVEGESLLNDGVAIVLFSILLAAALGDEVSALAGVWEFVSVFLGGAAIGTAVGLAAALALPWLEHLPAAALSVAVAYGGFVLADAVLGFSGVMATVAAGLVLSALAPSRASERVRASWRELWEALGYVANALLFLLIGLAIDPLLFGEHLGAVTLAVAVVLAARVAAVVPLVSVVERLAGVPPVGFRNEAVLIWGGLRGGVALALALPEELPQRELFVAMTGGVVLATLLLNATTVRTLVHRLGLDRPTRADRFLADGARLSGVRAAQRQLEALGLDEPAVVAALRAAEEAVRRELARIDLSADEELEVLTRRGLFVERDTYQRLSDAGLLPPSATRALLHEVDDQIEALGVGRVTLEGLYERPRPRLDRLWERLSGLLPSPLGDDPTELAYAEAAARRLAARRTVEALELFERLPNVRAETLERAQRTFVRWEEAAVAALDELDGRAAHDLMGVHRRQAEALCRVAAEDALRELADVGLLPAALAERTAEEVAARAEA</sequence>